<dbReference type="Proteomes" id="UP001217089">
    <property type="component" value="Unassembled WGS sequence"/>
</dbReference>
<keyword evidence="3" id="KW-0963">Cytoplasm</keyword>
<keyword evidence="4 6" id="KW-0175">Coiled coil</keyword>
<dbReference type="InterPro" id="IPR051952">
    <property type="entry name" value="Golgi-autophagy_related"/>
</dbReference>
<evidence type="ECO:0000256" key="1">
    <source>
        <dbReference type="ARBA" id="ARBA00004184"/>
    </source>
</evidence>
<evidence type="ECO:0000256" key="7">
    <source>
        <dbReference type="SAM" id="MobiDB-lite"/>
    </source>
</evidence>
<feature type="compositionally biased region" description="Basic and acidic residues" evidence="7">
    <location>
        <begin position="62"/>
        <end position="79"/>
    </location>
</feature>
<dbReference type="InterPro" id="IPR000237">
    <property type="entry name" value="GRIP_dom"/>
</dbReference>
<evidence type="ECO:0000259" key="8">
    <source>
        <dbReference type="PROSITE" id="PS50913"/>
    </source>
</evidence>
<organism evidence="9 10">
    <name type="scientific">Tegillarca granosa</name>
    <name type="common">Malaysian cockle</name>
    <name type="synonym">Anadara granosa</name>
    <dbReference type="NCBI Taxonomy" id="220873"/>
    <lineage>
        <taxon>Eukaryota</taxon>
        <taxon>Metazoa</taxon>
        <taxon>Spiralia</taxon>
        <taxon>Lophotrochozoa</taxon>
        <taxon>Mollusca</taxon>
        <taxon>Bivalvia</taxon>
        <taxon>Autobranchia</taxon>
        <taxon>Pteriomorphia</taxon>
        <taxon>Arcoida</taxon>
        <taxon>Arcoidea</taxon>
        <taxon>Arcidae</taxon>
        <taxon>Tegillarca</taxon>
    </lineage>
</organism>
<dbReference type="Pfam" id="PF01465">
    <property type="entry name" value="GRIP"/>
    <property type="match status" value="1"/>
</dbReference>
<name>A0ABQ9EY12_TEGGR</name>
<dbReference type="PROSITE" id="PS50913">
    <property type="entry name" value="GRIP"/>
    <property type="match status" value="1"/>
</dbReference>
<evidence type="ECO:0000313" key="9">
    <source>
        <dbReference type="EMBL" id="KAJ8308882.1"/>
    </source>
</evidence>
<evidence type="ECO:0000256" key="3">
    <source>
        <dbReference type="ARBA" id="ARBA00022490"/>
    </source>
</evidence>
<evidence type="ECO:0000256" key="5">
    <source>
        <dbReference type="ARBA" id="ARBA00023136"/>
    </source>
</evidence>
<reference evidence="9 10" key="1">
    <citation type="submission" date="2022-12" db="EMBL/GenBank/DDBJ databases">
        <title>Chromosome-level genome of Tegillarca granosa.</title>
        <authorList>
            <person name="Kim J."/>
        </authorList>
    </citation>
    <scope>NUCLEOTIDE SEQUENCE [LARGE SCALE GENOMIC DNA]</scope>
    <source>
        <strain evidence="9">Teg-2019</strain>
        <tissue evidence="9">Adductor muscle</tissue>
    </source>
</reference>
<dbReference type="PANTHER" id="PTHR23157:SF25">
    <property type="entry name" value="GRIP AND COILED-COIL DOMAIN-CONTAINING PROTEIN 1"/>
    <property type="match status" value="1"/>
</dbReference>
<feature type="domain" description="GRIP" evidence="8">
    <location>
        <begin position="634"/>
        <end position="684"/>
    </location>
</feature>
<dbReference type="SMART" id="SM00755">
    <property type="entry name" value="Grip"/>
    <property type="match status" value="1"/>
</dbReference>
<sequence>MIIVFGMDRATRSELVRTVQEQKEQLDQYKSRLRDVVQAYKGIIKEKEALEASVKVLSTAHSHKEERSASHKEATKSAQDKMNPQHKIQSQINSDGNTDEGPDQESLQDQIETLSSSLFTLTQEKTKLESSYIADKKRLMQENEDLNRNLEEEKERHGQKLKQAEEQIQEKLLADERTSKDMVENQLEETQNSLKEKEQVVSSISEEYEKKLQSISNELKAVKQKLKEAENKASQPSPMIKNLQTEIAEMKAQDRLLVLQEQKRANDLEDKLKQISSQSETRISSLETKLSELSEVVGNYERQRYQDEQTIQKLKERVTQLDLENTALAQASRTSDLDDDQNLLDLDSQGLADRIVKLKRLLKLANQKTGSPILFEDSEGDIDRECKLCSKYKDEFENVKEEFERYKLRAQSVLKSKSSKDNGNSKEVDALKGQINELREKLKNLHIQFDEENDKHNQKLESLHMSLVGQQENHKEELAHVESEHRHQISELEIELKKQRERTVALLAEKDREIDILKSTSQQGYENTYYSQLRNLPDSGASAEIPRIRSNSSEEEALSRLLNIPPIGQGEQSLLFYAQEQARKDVEINSLRKQKRQLESALRDLQISSSTKEESLHENIELLEEELRKRERDKSREGANLEYLKNVTYKFLTSSDPKAKQQMLNAITTILQFSPREKAVVHTHTKGWWGY</sequence>
<evidence type="ECO:0000256" key="4">
    <source>
        <dbReference type="ARBA" id="ARBA00023054"/>
    </source>
</evidence>
<feature type="coiled-coil region" evidence="6">
    <location>
        <begin position="12"/>
        <end position="39"/>
    </location>
</feature>
<feature type="coiled-coil region" evidence="6">
    <location>
        <begin position="129"/>
        <end position="232"/>
    </location>
</feature>
<evidence type="ECO:0000313" key="10">
    <source>
        <dbReference type="Proteomes" id="UP001217089"/>
    </source>
</evidence>
<gene>
    <name evidence="9" type="ORF">KUTeg_013756</name>
</gene>
<accession>A0ABQ9EY12</accession>
<keyword evidence="10" id="KW-1185">Reference proteome</keyword>
<comment type="caution">
    <text evidence="9">The sequence shown here is derived from an EMBL/GenBank/DDBJ whole genome shotgun (WGS) entry which is preliminary data.</text>
</comment>
<protein>
    <recommendedName>
        <fullName evidence="8">GRIP domain-containing protein</fullName>
    </recommendedName>
</protein>
<feature type="coiled-coil region" evidence="6">
    <location>
        <begin position="389"/>
        <end position="509"/>
    </location>
</feature>
<keyword evidence="5" id="KW-0472">Membrane</keyword>
<feature type="coiled-coil region" evidence="6">
    <location>
        <begin position="588"/>
        <end position="640"/>
    </location>
</feature>
<dbReference type="Gene3D" id="1.10.220.60">
    <property type="entry name" value="GRIP domain"/>
    <property type="match status" value="1"/>
</dbReference>
<feature type="coiled-coil region" evidence="6">
    <location>
        <begin position="258"/>
        <end position="331"/>
    </location>
</feature>
<proteinExistence type="predicted"/>
<feature type="compositionally biased region" description="Polar residues" evidence="7">
    <location>
        <begin position="80"/>
        <end position="96"/>
    </location>
</feature>
<evidence type="ECO:0000256" key="6">
    <source>
        <dbReference type="SAM" id="Coils"/>
    </source>
</evidence>
<evidence type="ECO:0000256" key="2">
    <source>
        <dbReference type="ARBA" id="ARBA00004496"/>
    </source>
</evidence>
<feature type="region of interest" description="Disordered" evidence="7">
    <location>
        <begin position="59"/>
        <end position="108"/>
    </location>
</feature>
<dbReference type="PANTHER" id="PTHR23157">
    <property type="entry name" value="GRIP AND COILED-COIL DOMAIN-CONTAINING PROTEIN 1"/>
    <property type="match status" value="1"/>
</dbReference>
<dbReference type="EMBL" id="JARBDR010000657">
    <property type="protein sequence ID" value="KAJ8308882.1"/>
    <property type="molecule type" value="Genomic_DNA"/>
</dbReference>
<comment type="subcellular location">
    <subcellularLocation>
        <location evidence="2">Cytoplasm</location>
    </subcellularLocation>
    <subcellularLocation>
        <location evidence="1">Endomembrane system</location>
        <topology evidence="1">Peripheral membrane protein</topology>
    </subcellularLocation>
</comment>